<evidence type="ECO:0008006" key="7">
    <source>
        <dbReference type="Google" id="ProtNLM"/>
    </source>
</evidence>
<protein>
    <recommendedName>
        <fullName evidence="7">Pilus assembly protein E-set like domain-containing protein</fullName>
    </recommendedName>
</protein>
<feature type="chain" id="PRO_5032649008" description="Pilus assembly protein E-set like domain-containing protein" evidence="2">
    <location>
        <begin position="24"/>
        <end position="924"/>
    </location>
</feature>
<proteinExistence type="predicted"/>
<dbReference type="RefSeq" id="WP_114092852.1">
    <property type="nucleotide sequence ID" value="NZ_QOUW02000133.1"/>
</dbReference>
<feature type="domain" description="Pilus assembly protein E-set like" evidence="4">
    <location>
        <begin position="269"/>
        <end position="332"/>
    </location>
</feature>
<evidence type="ECO:0000256" key="1">
    <source>
        <dbReference type="ARBA" id="ARBA00022729"/>
    </source>
</evidence>
<dbReference type="Proteomes" id="UP000253437">
    <property type="component" value="Unassembled WGS sequence"/>
</dbReference>
<dbReference type="InterPro" id="IPR032636">
    <property type="entry name" value="Pilus_assem_E-set-like_dom"/>
</dbReference>
<reference evidence="5 6" key="1">
    <citation type="submission" date="2018-08" db="EMBL/GenBank/DDBJ databases">
        <title>Vibrio harveyi strains pathogenic to white snook Centropomus viridis Lockington (1877) and potential probiotic bacteria.</title>
        <authorList>
            <person name="Soto-Rodriguez S."/>
            <person name="Gomez-Gil B."/>
            <person name="Lozano-Olvera R."/>
        </authorList>
    </citation>
    <scope>NUCLEOTIDE SEQUENCE [LARGE SCALE GENOMIC DNA]</scope>
    <source>
        <strain evidence="5 6">CAIM 1508</strain>
    </source>
</reference>
<evidence type="ECO:0000313" key="5">
    <source>
        <dbReference type="EMBL" id="RIW05316.1"/>
    </source>
</evidence>
<evidence type="ECO:0000256" key="2">
    <source>
        <dbReference type="SAM" id="SignalP"/>
    </source>
</evidence>
<evidence type="ECO:0000259" key="3">
    <source>
        <dbReference type="Pfam" id="PF15976"/>
    </source>
</evidence>
<gene>
    <name evidence="5" type="ORF">DS957_022870</name>
</gene>
<evidence type="ECO:0000259" key="4">
    <source>
        <dbReference type="Pfam" id="PF16967"/>
    </source>
</evidence>
<feature type="signal peptide" evidence="2">
    <location>
        <begin position="1"/>
        <end position="23"/>
    </location>
</feature>
<feature type="domain" description="Pilus assembly protein C-terminal" evidence="3">
    <location>
        <begin position="736"/>
        <end position="824"/>
    </location>
</feature>
<dbReference type="InterPro" id="IPR031917">
    <property type="entry name" value="Pilus_assem_C"/>
</dbReference>
<name>A0A8B3DD31_VIBHA</name>
<organism evidence="5 6">
    <name type="scientific">Vibrio harveyi</name>
    <name type="common">Beneckea harveyi</name>
    <dbReference type="NCBI Taxonomy" id="669"/>
    <lineage>
        <taxon>Bacteria</taxon>
        <taxon>Pseudomonadati</taxon>
        <taxon>Pseudomonadota</taxon>
        <taxon>Gammaproteobacteria</taxon>
        <taxon>Vibrionales</taxon>
        <taxon>Vibrionaceae</taxon>
        <taxon>Vibrio</taxon>
    </lineage>
</organism>
<dbReference type="Pfam" id="PF16967">
    <property type="entry name" value="TcfC"/>
    <property type="match status" value="1"/>
</dbReference>
<comment type="caution">
    <text evidence="5">The sequence shown here is derived from an EMBL/GenBank/DDBJ whole genome shotgun (WGS) entry which is preliminary data.</text>
</comment>
<accession>A0A8B3DD31</accession>
<dbReference type="EMBL" id="QOUW02000133">
    <property type="protein sequence ID" value="RIW05316.1"/>
    <property type="molecule type" value="Genomic_DNA"/>
</dbReference>
<keyword evidence="1 2" id="KW-0732">Signal</keyword>
<sequence length="924" mass="102528">MNKTLILTSSLLFGIASNGASFATPIPEGFQDFYEQQSRDVEIKGLDGTFISLPMLVTYDSVQLQDPNDTQALIDHLVSSGLTKAAATKIINDVMLGANNSVDCTGDLNLCSMNPESYDIFYDYHSNKLYIYVNKSLLANTKPGAVKKDYASTYNANPGLINRTSLYSSTDFNANPNISLSDQLVLGLPYGSVHIDGYASNQEEASEVNYGYYNIEYKSSRITAGYHQDRLALNSTSFLLNGTQYHDTNVSLSSSKNLSRANNNDEQFLFFYAPSSGVLKVYKDDQIIVQKSVTEGQGSVRYSELPNGVYDVTVEITAGSQVVSSESVRVYNAQTDTLNTGEFDYSVAVGQFQRADVEIINDEDEFESHKTETFETTPYLQGMLAYKWSDTQTLALGSTVTEEHTISQIGLKGYLPFESRYEFTASSIDGEASYLSGYLNVGRIGVTYEKLDNEGKNRFAQYLYGATSKEQLSLSGSFMLGDKIRGYGSVNYLNQTDIYNNDRKNWFLSSGLSSPFVLDSILDVNLSYNNESLTSNMDEGEVTLALNWSVPLSSLLRGKSSITIDQDGFTQYTNSLETRDLVKSEETNVRLTASNSYYSNSSQTSLNNVTAYVENQNEHYHADGFVYMADNGEKSINASLSSTQVVGKNRIHFTTKQSDAYVSVDTQNNIRFDEGEEQTKGLLVVKADEQVKRKEYIYGDSGLIPLDEYQTSTIELDVESVALHNTGQQNATGYTHPGTVIELNSNVSRVISFVSKFKDIFGNDVGEIECEGPACLSISNITSGIHKVDVQEGQTFALKSGGQQCYLPSVDDAKQLNFGTNYCQPDLKPMESMVLLKDNQEVNVMYIGQFDDLTEVDQQLKAMTESGSEVFTTRLGRKSFVYLTGDKDLPLSHLQRQNIENVAQYANSEMQQERDYVLNRPKGN</sequence>
<evidence type="ECO:0000313" key="6">
    <source>
        <dbReference type="Proteomes" id="UP000253437"/>
    </source>
</evidence>
<dbReference type="Pfam" id="PF15976">
    <property type="entry name" value="CooC_C"/>
    <property type="match status" value="1"/>
</dbReference>
<dbReference type="AlphaFoldDB" id="A0A8B3DD31"/>